<keyword evidence="2" id="KW-0560">Oxidoreductase</keyword>
<feature type="domain" description="NmrA-like" evidence="3">
    <location>
        <begin position="6"/>
        <end position="241"/>
    </location>
</feature>
<accession>A0ABX3FFV4</accession>
<reference evidence="4 5" key="1">
    <citation type="submission" date="2016-09" db="EMBL/GenBank/DDBJ databases">
        <title>Genomic Taxonomy of the Vibrionaceae.</title>
        <authorList>
            <person name="Gonzalez-Castillo A."/>
            <person name="Gomez-Gil B."/>
            <person name="Enciso-Ibarra K."/>
        </authorList>
    </citation>
    <scope>NUCLEOTIDE SEQUENCE [LARGE SCALE GENOMIC DNA]</scope>
    <source>
        <strain evidence="4 5">CAIM 1731</strain>
    </source>
</reference>
<keyword evidence="5" id="KW-1185">Reference proteome</keyword>
<organism evidence="4 5">
    <name type="scientific">Vibrio ponticus</name>
    <dbReference type="NCBI Taxonomy" id="265668"/>
    <lineage>
        <taxon>Bacteria</taxon>
        <taxon>Pseudomonadati</taxon>
        <taxon>Pseudomonadota</taxon>
        <taxon>Gammaproteobacteria</taxon>
        <taxon>Vibrionales</taxon>
        <taxon>Vibrionaceae</taxon>
        <taxon>Vibrio</taxon>
    </lineage>
</organism>
<dbReference type="PANTHER" id="PTHR47706">
    <property type="entry name" value="NMRA-LIKE FAMILY PROTEIN"/>
    <property type="match status" value="1"/>
</dbReference>
<protein>
    <submittedName>
        <fullName evidence="4">Isoflavone reductase</fullName>
    </submittedName>
</protein>
<evidence type="ECO:0000313" key="5">
    <source>
        <dbReference type="Proteomes" id="UP000186206"/>
    </source>
</evidence>
<dbReference type="EMBL" id="MJMI01000095">
    <property type="protein sequence ID" value="OLQ91326.1"/>
    <property type="molecule type" value="Genomic_DNA"/>
</dbReference>
<dbReference type="RefSeq" id="WP_075649756.1">
    <property type="nucleotide sequence ID" value="NZ_AP019657.1"/>
</dbReference>
<dbReference type="InterPro" id="IPR051609">
    <property type="entry name" value="NmrA/Isoflavone_reductase-like"/>
</dbReference>
<dbReference type="Proteomes" id="UP000186206">
    <property type="component" value="Unassembled WGS sequence"/>
</dbReference>
<dbReference type="InterPro" id="IPR008030">
    <property type="entry name" value="NmrA-like"/>
</dbReference>
<sequence>MSTFNQQNIAIIGATGQVGTPLTRALLKLGHQVTVITRSLTKESEKLTEYSQNGAKIVPVADLSDKESIAQAIQGADALVCAVPGDKTIITQFQPIWLEAALEAKVKRFVPTEFGAHTMGLDYGSGVIFDTKKDFQQKLFESGIGWTIIYTGVIFDYALPNLRFFRNITTFGDLALPIYTHEIQDIGVITALAVVDERTMNHCVQLDFNALSQTEMLDLLTMHHADHRFEYEHFSSEFITQQRLTASDAVTAKKGAETDRERWGINYVIYVIGKLANFTEETLRASELYPEFQVSKTPEQAIADPAFVFDNN</sequence>
<dbReference type="InterPro" id="IPR036291">
    <property type="entry name" value="NAD(P)-bd_dom_sf"/>
</dbReference>
<evidence type="ECO:0000256" key="2">
    <source>
        <dbReference type="ARBA" id="ARBA00023002"/>
    </source>
</evidence>
<gene>
    <name evidence="4" type="ORF">BIY21_13305</name>
</gene>
<evidence type="ECO:0000256" key="1">
    <source>
        <dbReference type="ARBA" id="ARBA00022857"/>
    </source>
</evidence>
<dbReference type="SUPFAM" id="SSF51735">
    <property type="entry name" value="NAD(P)-binding Rossmann-fold domains"/>
    <property type="match status" value="1"/>
</dbReference>
<proteinExistence type="predicted"/>
<comment type="caution">
    <text evidence="4">The sequence shown here is derived from an EMBL/GenBank/DDBJ whole genome shotgun (WGS) entry which is preliminary data.</text>
</comment>
<evidence type="ECO:0000313" key="4">
    <source>
        <dbReference type="EMBL" id="OLQ91326.1"/>
    </source>
</evidence>
<dbReference type="PANTHER" id="PTHR47706:SF9">
    <property type="entry name" value="NMRA-LIKE DOMAIN-CONTAINING PROTEIN-RELATED"/>
    <property type="match status" value="1"/>
</dbReference>
<dbReference type="Gene3D" id="3.90.25.10">
    <property type="entry name" value="UDP-galactose 4-epimerase, domain 1"/>
    <property type="match status" value="1"/>
</dbReference>
<keyword evidence="1" id="KW-0521">NADP</keyword>
<dbReference type="Gene3D" id="3.40.50.720">
    <property type="entry name" value="NAD(P)-binding Rossmann-like Domain"/>
    <property type="match status" value="1"/>
</dbReference>
<evidence type="ECO:0000259" key="3">
    <source>
        <dbReference type="Pfam" id="PF05368"/>
    </source>
</evidence>
<name>A0ABX3FFV4_9VIBR</name>
<dbReference type="Pfam" id="PF05368">
    <property type="entry name" value="NmrA"/>
    <property type="match status" value="1"/>
</dbReference>